<comment type="pathway">
    <text evidence="3 10">Carbohydrate metabolism; galactose metabolism.</text>
</comment>
<keyword evidence="5 10" id="KW-0963">Cytoplasm</keyword>
<evidence type="ECO:0000259" key="12">
    <source>
        <dbReference type="Pfam" id="PF02744"/>
    </source>
</evidence>
<comment type="caution">
    <text evidence="13">The sequence shown here is derived from an EMBL/GenBank/DDBJ whole genome shotgun (WGS) entry which is preliminary data.</text>
</comment>
<evidence type="ECO:0000256" key="10">
    <source>
        <dbReference type="HAMAP-Rule" id="MF_00571"/>
    </source>
</evidence>
<dbReference type="EMBL" id="JACOOX010000006">
    <property type="protein sequence ID" value="MBC5663389.1"/>
    <property type="molecule type" value="Genomic_DNA"/>
</dbReference>
<dbReference type="RefSeq" id="WP_117808779.1">
    <property type="nucleotide sequence ID" value="NZ_JACOOX010000006.1"/>
</dbReference>
<comment type="catalytic activity">
    <reaction evidence="1 10">
        <text>alpha-D-galactose 1-phosphate + UDP-alpha-D-glucose = alpha-D-glucose 1-phosphate + UDP-alpha-D-galactose</text>
        <dbReference type="Rhea" id="RHEA:13989"/>
        <dbReference type="ChEBI" id="CHEBI:58336"/>
        <dbReference type="ChEBI" id="CHEBI:58601"/>
        <dbReference type="ChEBI" id="CHEBI:58885"/>
        <dbReference type="ChEBI" id="CHEBI:66914"/>
        <dbReference type="EC" id="2.7.7.12"/>
    </reaction>
</comment>
<feature type="domain" description="Galactose-1-phosphate uridyl transferase C-terminal" evidence="12">
    <location>
        <begin position="245"/>
        <end position="441"/>
    </location>
</feature>
<dbReference type="InterPro" id="IPR005850">
    <property type="entry name" value="GalP_Utransf_C"/>
</dbReference>
<evidence type="ECO:0000256" key="5">
    <source>
        <dbReference type="ARBA" id="ARBA00022490"/>
    </source>
</evidence>
<comment type="similarity">
    <text evidence="4 10">Belongs to the galactose-1-phosphate uridylyltransferase type 2 family.</text>
</comment>
<dbReference type="UniPathway" id="UPA00214"/>
<evidence type="ECO:0000256" key="9">
    <source>
        <dbReference type="ARBA" id="ARBA00023277"/>
    </source>
</evidence>
<dbReference type="Pfam" id="PF02744">
    <property type="entry name" value="GalP_UDP_tr_C"/>
    <property type="match status" value="1"/>
</dbReference>
<keyword evidence="8 10" id="KW-0299">Galactose metabolism</keyword>
<dbReference type="NCBIfam" id="NF003629">
    <property type="entry name" value="PRK05270.1-2"/>
    <property type="match status" value="1"/>
</dbReference>
<protein>
    <recommendedName>
        <fullName evidence="10">Galactose-1-phosphate uridylyltransferase</fullName>
        <shortName evidence="10">Gal-1-P uridylyltransferase</shortName>
        <ecNumber evidence="10">2.7.7.12</ecNumber>
    </recommendedName>
    <alternativeName>
        <fullName evidence="10">UDP-glucose--hexose-1-phosphate uridylyltransferase</fullName>
    </alternativeName>
</protein>
<evidence type="ECO:0000256" key="6">
    <source>
        <dbReference type="ARBA" id="ARBA00022679"/>
    </source>
</evidence>
<proteinExistence type="inferred from homology"/>
<dbReference type="PROSITE" id="PS01163">
    <property type="entry name" value="GAL_P_UDP_TRANSF_II"/>
    <property type="match status" value="1"/>
</dbReference>
<dbReference type="NCBIfam" id="TIGR01239">
    <property type="entry name" value="galT_2"/>
    <property type="match status" value="1"/>
</dbReference>
<evidence type="ECO:0000313" key="14">
    <source>
        <dbReference type="Proteomes" id="UP000615234"/>
    </source>
</evidence>
<dbReference type="EC" id="2.7.7.12" evidence="10"/>
<accession>A0A8I0AHW2</accession>
<dbReference type="InterPro" id="IPR000766">
    <property type="entry name" value="GalP_uridyl_Trfase_II"/>
</dbReference>
<dbReference type="Pfam" id="PF01087">
    <property type="entry name" value="GalP_UDP_transf"/>
    <property type="match status" value="1"/>
</dbReference>
<dbReference type="PANTHER" id="PTHR39191">
    <property type="entry name" value="GALACTOSE-1-PHOSPHATE URIDYLYLTRANSFERASE"/>
    <property type="match status" value="1"/>
</dbReference>
<evidence type="ECO:0000256" key="2">
    <source>
        <dbReference type="ARBA" id="ARBA00004496"/>
    </source>
</evidence>
<evidence type="ECO:0000256" key="1">
    <source>
        <dbReference type="ARBA" id="ARBA00001107"/>
    </source>
</evidence>
<sequence length="495" mass="56425">MIETYIKELVTYGLNKGLVDPADEIYVTNRLLELFDIQEYNEPAEIPSRPLVDILNDMLDYAYRHKLMEDDTITNRDLFDTKIMGMLTPAPSVVRKIFADKYAVSPKEATDYYYAFSKATNYIREDRIAKDEKWVTETEYGPIDITINLSKPEKDPRDIAKAGKAKKSGYPACLLCRENEGYAGHFSHPARQNHRIMPITLDGQAYYLQYSPYVYYNEHCIIFNANHTPMKIDHAAFVKLLDFVRLFPHYTAGSNADLPIVGGSILSHDHFQGGGYTFAMAKAPYESNFTLPGYEDLTAGIVKWPMSVIRLQGSDPARIADAADHILTAWRNYTDEAAYIYAYTDDTPHNTITPIARMHGDLFELDLVLRNNITTEECPMGLYHPHSQYHHIKKENIGLIEVMGLAVLPARLKGEMSELEDAILNHKDIRANEAIEKHADWVDEWIGNYDITPENIHGIIQNEIGKVFSKVLECSGVYKNTTEGREAFMRFVNTL</sequence>
<comment type="subcellular location">
    <subcellularLocation>
        <location evidence="2 10">Cytoplasm</location>
    </subcellularLocation>
</comment>
<dbReference type="PIRSF" id="PIRSF006005">
    <property type="entry name" value="GalT_BS"/>
    <property type="match status" value="1"/>
</dbReference>
<dbReference type="AlphaFoldDB" id="A0A8I0AHW2"/>
<keyword evidence="7 10" id="KW-0548">Nucleotidyltransferase</keyword>
<dbReference type="GO" id="GO:0005737">
    <property type="term" value="C:cytoplasm"/>
    <property type="evidence" value="ECO:0007669"/>
    <property type="project" value="UniProtKB-SubCell"/>
</dbReference>
<dbReference type="GO" id="GO:0008108">
    <property type="term" value="F:UDP-glucose:hexose-1-phosphate uridylyltransferase activity"/>
    <property type="evidence" value="ECO:0007669"/>
    <property type="project" value="UniProtKB-UniRule"/>
</dbReference>
<dbReference type="Proteomes" id="UP000615234">
    <property type="component" value="Unassembled WGS sequence"/>
</dbReference>
<keyword evidence="6 10" id="KW-0808">Transferase</keyword>
<evidence type="ECO:0000313" key="13">
    <source>
        <dbReference type="EMBL" id="MBC5663389.1"/>
    </source>
</evidence>
<evidence type="ECO:0000259" key="11">
    <source>
        <dbReference type="Pfam" id="PF01087"/>
    </source>
</evidence>
<evidence type="ECO:0000256" key="8">
    <source>
        <dbReference type="ARBA" id="ARBA00023144"/>
    </source>
</evidence>
<keyword evidence="14" id="KW-1185">Reference proteome</keyword>
<dbReference type="InterPro" id="IPR023425">
    <property type="entry name" value="GalP_uridyl_Trfase_II_CS"/>
</dbReference>
<dbReference type="HAMAP" id="MF_00571">
    <property type="entry name" value="GalP_UDP_trans"/>
    <property type="match status" value="1"/>
</dbReference>
<dbReference type="PANTHER" id="PTHR39191:SF1">
    <property type="entry name" value="DUF4922 DOMAIN-CONTAINING PROTEIN"/>
    <property type="match status" value="1"/>
</dbReference>
<evidence type="ECO:0000256" key="3">
    <source>
        <dbReference type="ARBA" id="ARBA00004947"/>
    </source>
</evidence>
<dbReference type="GO" id="GO:0006012">
    <property type="term" value="P:galactose metabolic process"/>
    <property type="evidence" value="ECO:0007669"/>
    <property type="project" value="UniProtKB-UniRule"/>
</dbReference>
<gene>
    <name evidence="10 13" type="primary">galT</name>
    <name evidence="13" type="ORF">H8S09_10950</name>
</gene>
<feature type="domain" description="Galactose-1-phosphate uridyl transferase N-terminal" evidence="11">
    <location>
        <begin position="19"/>
        <end position="229"/>
    </location>
</feature>
<reference evidence="13 14" key="1">
    <citation type="submission" date="2020-08" db="EMBL/GenBank/DDBJ databases">
        <title>Genome public.</title>
        <authorList>
            <person name="Liu C."/>
            <person name="Sun Q."/>
        </authorList>
    </citation>
    <scope>NUCLEOTIDE SEQUENCE [LARGE SCALE GENOMIC DNA]</scope>
    <source>
        <strain evidence="13 14">NSJ-10</strain>
    </source>
</reference>
<organism evidence="13 14">
    <name type="scientific">Coprococcus hominis</name>
    <name type="common">ex Liu et al. 2022</name>
    <dbReference type="NCBI Taxonomy" id="2763039"/>
    <lineage>
        <taxon>Bacteria</taxon>
        <taxon>Bacillati</taxon>
        <taxon>Bacillota</taxon>
        <taxon>Clostridia</taxon>
        <taxon>Lachnospirales</taxon>
        <taxon>Lachnospiraceae</taxon>
        <taxon>Coprococcus</taxon>
    </lineage>
</organism>
<evidence type="ECO:0000256" key="7">
    <source>
        <dbReference type="ARBA" id="ARBA00022695"/>
    </source>
</evidence>
<evidence type="ECO:0000256" key="4">
    <source>
        <dbReference type="ARBA" id="ARBA00008706"/>
    </source>
</evidence>
<keyword evidence="9 10" id="KW-0119">Carbohydrate metabolism</keyword>
<name>A0A8I0AHW2_9FIRM</name>
<dbReference type="InterPro" id="IPR005849">
    <property type="entry name" value="GalP_Utransf_N"/>
</dbReference>